<sequence>MNRIQRSILCFESFYFSFFIRNPKRDRCALQITHHNINDSINPEEISPNKISHTMRLLHFSVADD</sequence>
<gene>
    <name evidence="1" type="ORF">DERP_001505</name>
</gene>
<dbReference type="Proteomes" id="UP000887458">
    <property type="component" value="Unassembled WGS sequence"/>
</dbReference>
<organism evidence="1 2">
    <name type="scientific">Dermatophagoides pteronyssinus</name>
    <name type="common">European house dust mite</name>
    <dbReference type="NCBI Taxonomy" id="6956"/>
    <lineage>
        <taxon>Eukaryota</taxon>
        <taxon>Metazoa</taxon>
        <taxon>Ecdysozoa</taxon>
        <taxon>Arthropoda</taxon>
        <taxon>Chelicerata</taxon>
        <taxon>Arachnida</taxon>
        <taxon>Acari</taxon>
        <taxon>Acariformes</taxon>
        <taxon>Sarcoptiformes</taxon>
        <taxon>Astigmata</taxon>
        <taxon>Psoroptidia</taxon>
        <taxon>Analgoidea</taxon>
        <taxon>Pyroglyphidae</taxon>
        <taxon>Dermatophagoidinae</taxon>
        <taxon>Dermatophagoides</taxon>
    </lineage>
</organism>
<proteinExistence type="predicted"/>
<accession>A0ABQ8JES1</accession>
<name>A0ABQ8JES1_DERPT</name>
<protein>
    <submittedName>
        <fullName evidence="1">Uncharacterized protein</fullName>
    </submittedName>
</protein>
<keyword evidence="2" id="KW-1185">Reference proteome</keyword>
<evidence type="ECO:0000313" key="1">
    <source>
        <dbReference type="EMBL" id="KAH9421063.1"/>
    </source>
</evidence>
<comment type="caution">
    <text evidence="1">The sequence shown here is derived from an EMBL/GenBank/DDBJ whole genome shotgun (WGS) entry which is preliminary data.</text>
</comment>
<reference evidence="1 2" key="1">
    <citation type="journal article" date="2018" name="J. Allergy Clin. Immunol.">
        <title>High-quality assembly of Dermatophagoides pteronyssinus genome and transcriptome reveals a wide range of novel allergens.</title>
        <authorList>
            <person name="Liu X.Y."/>
            <person name="Yang K.Y."/>
            <person name="Wang M.Q."/>
            <person name="Kwok J.S."/>
            <person name="Zeng X."/>
            <person name="Yang Z."/>
            <person name="Xiao X.J."/>
            <person name="Lau C.P."/>
            <person name="Li Y."/>
            <person name="Huang Z.M."/>
            <person name="Ba J.G."/>
            <person name="Yim A.K."/>
            <person name="Ouyang C.Y."/>
            <person name="Ngai S.M."/>
            <person name="Chan T.F."/>
            <person name="Leung E.L."/>
            <person name="Liu L."/>
            <person name="Liu Z.G."/>
            <person name="Tsui S.K."/>
        </authorList>
    </citation>
    <scope>NUCLEOTIDE SEQUENCE [LARGE SCALE GENOMIC DNA]</scope>
    <source>
        <strain evidence="1">Derp</strain>
    </source>
</reference>
<evidence type="ECO:0000313" key="2">
    <source>
        <dbReference type="Proteomes" id="UP000887458"/>
    </source>
</evidence>
<reference evidence="1 2" key="2">
    <citation type="journal article" date="2022" name="Mol. Biol. Evol.">
        <title>Comparative Genomics Reveals Insights into the Divergent Evolution of Astigmatic Mites and Household Pest Adaptations.</title>
        <authorList>
            <person name="Xiong Q."/>
            <person name="Wan A.T."/>
            <person name="Liu X."/>
            <person name="Fung C.S."/>
            <person name="Xiao X."/>
            <person name="Malainual N."/>
            <person name="Hou J."/>
            <person name="Wang L."/>
            <person name="Wang M."/>
            <person name="Yang K.Y."/>
            <person name="Cui Y."/>
            <person name="Leung E.L."/>
            <person name="Nong W."/>
            <person name="Shin S.K."/>
            <person name="Au S.W."/>
            <person name="Jeong K.Y."/>
            <person name="Chew F.T."/>
            <person name="Hui J.H."/>
            <person name="Leung T.F."/>
            <person name="Tungtrongchitr A."/>
            <person name="Zhong N."/>
            <person name="Liu Z."/>
            <person name="Tsui S.K."/>
        </authorList>
    </citation>
    <scope>NUCLEOTIDE SEQUENCE [LARGE SCALE GENOMIC DNA]</scope>
    <source>
        <strain evidence="1">Derp</strain>
    </source>
</reference>
<dbReference type="EMBL" id="NJHN03000047">
    <property type="protein sequence ID" value="KAH9421063.1"/>
    <property type="molecule type" value="Genomic_DNA"/>
</dbReference>